<dbReference type="PANTHER" id="PTHR10166">
    <property type="entry name" value="VOLTAGE-DEPENDENT CALCIUM CHANNEL SUBUNIT ALPHA-2/DELTA-RELATED"/>
    <property type="match status" value="1"/>
</dbReference>
<dbReference type="SMART" id="SM00327">
    <property type="entry name" value="VWA"/>
    <property type="match status" value="1"/>
</dbReference>
<keyword evidence="10" id="KW-1133">Transmembrane helix</keyword>
<dbReference type="CDD" id="cd18774">
    <property type="entry name" value="PDC2_HK_sensor"/>
    <property type="match status" value="1"/>
</dbReference>
<dbReference type="Pfam" id="PF08473">
    <property type="entry name" value="VGCC_alpha2"/>
    <property type="match status" value="1"/>
</dbReference>
<evidence type="ECO:0000256" key="8">
    <source>
        <dbReference type="ARBA" id="ARBA00022837"/>
    </source>
</evidence>
<feature type="chain" id="PRO_5042062954" evidence="17">
    <location>
        <begin position="25"/>
        <end position="1305"/>
    </location>
</feature>
<comment type="caution">
    <text evidence="19">The sequence shown here is derived from an EMBL/GenBank/DDBJ whole genome shotgun (WGS) entry which is preliminary data.</text>
</comment>
<accession>A0AAE1HW21</accession>
<gene>
    <name evidence="19" type="ORF">KUF71_016788</name>
</gene>
<feature type="region of interest" description="Disordered" evidence="16">
    <location>
        <begin position="128"/>
        <end position="148"/>
    </location>
</feature>
<evidence type="ECO:0000256" key="11">
    <source>
        <dbReference type="ARBA" id="ARBA00023065"/>
    </source>
</evidence>
<evidence type="ECO:0000256" key="17">
    <source>
        <dbReference type="SAM" id="SignalP"/>
    </source>
</evidence>
<dbReference type="EMBL" id="JAHWGI010001331">
    <property type="protein sequence ID" value="KAK3928541.1"/>
    <property type="molecule type" value="Genomic_DNA"/>
</dbReference>
<dbReference type="InterPro" id="IPR013608">
    <property type="entry name" value="VWA_N"/>
</dbReference>
<reference evidence="19" key="1">
    <citation type="submission" date="2021-07" db="EMBL/GenBank/DDBJ databases">
        <authorList>
            <person name="Catto M.A."/>
            <person name="Jacobson A."/>
            <person name="Kennedy G."/>
            <person name="Labadie P."/>
            <person name="Hunt B.G."/>
            <person name="Srinivasan R."/>
        </authorList>
    </citation>
    <scope>NUCLEOTIDE SEQUENCE</scope>
    <source>
        <strain evidence="19">PL_HMW_Pooled</strain>
        <tissue evidence="19">Head</tissue>
    </source>
</reference>
<dbReference type="InterPro" id="IPR051173">
    <property type="entry name" value="Ca_channel_alpha-2/delta"/>
</dbReference>
<keyword evidence="8" id="KW-0106">Calcium</keyword>
<proteinExistence type="predicted"/>
<evidence type="ECO:0000256" key="7">
    <source>
        <dbReference type="ARBA" id="ARBA00022729"/>
    </source>
</evidence>
<sequence length="1305" mass="142946">MGRAVGVALCNVVVAVLTLAVALAAKQPKHPVLEGQHAVVQNWAEKLGEKLSEFASSVTRIKHVHDTFNKATVSVRNATTLLDGVVRSVQDLMQVRVEQVQDIRQAAEELGRTPLREMTIEARQEYLGVKEKEATEGPPPSPEPKKAKKCRVLCGAPTTPSPVTTPAPTLQPTSKPWLVHSDLFPGGGLINDSLSAVHVPADVNDGTFSLSTAEPPEDMAAYMNSGGADVLRVIKLTSGLDDVFIRNKDRDKTTSWQFFAHYSGVMRQYPASDWGTPYREDFYDARLRPWYLGAAMSPKDMVILLDNSGSISMTEPSLLTKLVVRMLLDTLGPDDFVTVLLYNDTVIPLVPGLNLTLIPATSAYVRELQHALLEVTPKGPANLTLALETAFRLLEKYRRQSLGAACNQAVMLVTDIVPEHEEELFRLHNRLELDSPGQAHARVFTFVVEEPAHGAAREAQWMACANMGWHMKIWKYGSGDTIQYLPVMSRPLVLAGRHPVHWTHVYADVTVPGITDKLWSAMEHDEQLRRITPFCFKHTQMHTHPNYHLPIVDKQLGQEEEFVITVSVPARNLTREGIRNGDILGVAGIDIPIAQIRRLIPHHKVGVNAYIFMVTNNGLVVFHPEMRPRFNGILKPGYNSVDMTELEQEDVPYLRNMSESMRELRELVVNQTTGSVVLSIRQVYDNWHRVSRWNRRYHFQGVPETPYSMVMAVPEHDYGSHRLDGGGSVDKLVAALAAERNWAVHPGWHYCPCCGLPGRQGLHSRGVFARGLQQGPGPGRGRCARCEGAAHAGCADTSLAAALALDVDWTKSWYAQVSRDASADKRWQQGAVSMAFMATHSGLTRWVPVAKNTVVRDTSDIHVKQMELSRGPDEVWYRRAVESAAAAATAHQPGSGSSYQLDQVDHWVVSVPLVDEPGADVYSEYNAAYNPDNPWSARLAGLADHWSGRPAPNLTDFETLEEVSVRQVTMTAAVFKKKAPAAVAGFRFPQGTLQSFFERIVGILDCRGTSERCGDTCASEDLDCYLVDEHGIVVADESGLQAGRPLARVNGDLMVRLEAAKVFQRVTVSDYQGVCRRSTESSAGPVVSAAGTRWFGAGAALAALWWRQQHAGVGAPHGLSLGLAQAAAWLLGAPGTAGLSADAPTTPEYKTALREALKPIRVNKTTLQLCDMKVDLHRLGPGLQLHHRQALPPLSCDKRSFAAAAVPGTNLVLVTALSTCPGLEQLEPFSTEPWEAVGRQGDPVFRKQGLLWPRRRPATVCYREHAAEKNITQCGGAHRQGAPHPAALLAAVLVALPALAAARAA</sequence>
<evidence type="ECO:0000256" key="1">
    <source>
        <dbReference type="ARBA" id="ARBA00004479"/>
    </source>
</evidence>
<dbReference type="GO" id="GO:0046872">
    <property type="term" value="F:metal ion binding"/>
    <property type="evidence" value="ECO:0007669"/>
    <property type="project" value="UniProtKB-KW"/>
</dbReference>
<evidence type="ECO:0000256" key="2">
    <source>
        <dbReference type="ARBA" id="ARBA00022448"/>
    </source>
</evidence>
<evidence type="ECO:0000256" key="16">
    <source>
        <dbReference type="SAM" id="MobiDB-lite"/>
    </source>
</evidence>
<evidence type="ECO:0000313" key="20">
    <source>
        <dbReference type="Proteomes" id="UP001219518"/>
    </source>
</evidence>
<dbReference type="InterPro" id="IPR013680">
    <property type="entry name" value="VDCC_a2/dsu"/>
</dbReference>
<keyword evidence="14" id="KW-0325">Glycoprotein</keyword>
<dbReference type="Pfam" id="PF08399">
    <property type="entry name" value="VWA_N"/>
    <property type="match status" value="1"/>
</dbReference>
<keyword evidence="13" id="KW-1015">Disulfide bond</keyword>
<evidence type="ECO:0000256" key="5">
    <source>
        <dbReference type="ARBA" id="ARBA00022692"/>
    </source>
</evidence>
<keyword evidence="2" id="KW-0813">Transport</keyword>
<evidence type="ECO:0000256" key="9">
    <source>
        <dbReference type="ARBA" id="ARBA00022882"/>
    </source>
</evidence>
<evidence type="ECO:0000259" key="18">
    <source>
        <dbReference type="PROSITE" id="PS50234"/>
    </source>
</evidence>
<dbReference type="GO" id="GO:0005245">
    <property type="term" value="F:voltage-gated calcium channel activity"/>
    <property type="evidence" value="ECO:0007669"/>
    <property type="project" value="TreeGrafter"/>
</dbReference>
<keyword evidence="5" id="KW-0812">Transmembrane</keyword>
<dbReference type="InterPro" id="IPR036465">
    <property type="entry name" value="vWFA_dom_sf"/>
</dbReference>
<dbReference type="Gene3D" id="3.40.50.410">
    <property type="entry name" value="von Willebrand factor, type A domain"/>
    <property type="match status" value="1"/>
</dbReference>
<evidence type="ECO:0000256" key="13">
    <source>
        <dbReference type="ARBA" id="ARBA00023157"/>
    </source>
</evidence>
<keyword evidence="15" id="KW-0407">Ion channel</keyword>
<keyword evidence="7 17" id="KW-0732">Signal</keyword>
<dbReference type="PROSITE" id="PS50234">
    <property type="entry name" value="VWFA"/>
    <property type="match status" value="1"/>
</dbReference>
<organism evidence="19 20">
    <name type="scientific">Frankliniella fusca</name>
    <dbReference type="NCBI Taxonomy" id="407009"/>
    <lineage>
        <taxon>Eukaryota</taxon>
        <taxon>Metazoa</taxon>
        <taxon>Ecdysozoa</taxon>
        <taxon>Arthropoda</taxon>
        <taxon>Hexapoda</taxon>
        <taxon>Insecta</taxon>
        <taxon>Pterygota</taxon>
        <taxon>Neoptera</taxon>
        <taxon>Paraneoptera</taxon>
        <taxon>Thysanoptera</taxon>
        <taxon>Terebrantia</taxon>
        <taxon>Thripoidea</taxon>
        <taxon>Thripidae</taxon>
        <taxon>Frankliniella</taxon>
    </lineage>
</organism>
<keyword evidence="11" id="KW-0406">Ion transport</keyword>
<evidence type="ECO:0000256" key="3">
    <source>
        <dbReference type="ARBA" id="ARBA00022568"/>
    </source>
</evidence>
<evidence type="ECO:0000256" key="4">
    <source>
        <dbReference type="ARBA" id="ARBA00022673"/>
    </source>
</evidence>
<evidence type="ECO:0000256" key="6">
    <source>
        <dbReference type="ARBA" id="ARBA00022723"/>
    </source>
</evidence>
<keyword evidence="20" id="KW-1185">Reference proteome</keyword>
<keyword evidence="6" id="KW-0479">Metal-binding</keyword>
<dbReference type="InterPro" id="IPR002035">
    <property type="entry name" value="VWF_A"/>
</dbReference>
<name>A0AAE1HW21_9NEOP</name>
<dbReference type="Proteomes" id="UP001219518">
    <property type="component" value="Unassembled WGS sequence"/>
</dbReference>
<dbReference type="SUPFAM" id="SSF53300">
    <property type="entry name" value="vWA-like"/>
    <property type="match status" value="1"/>
</dbReference>
<keyword evidence="4" id="KW-0107">Calcium channel</keyword>
<dbReference type="PANTHER" id="PTHR10166:SF37">
    <property type="entry name" value="STOLID, ISOFORM H"/>
    <property type="match status" value="1"/>
</dbReference>
<evidence type="ECO:0000256" key="15">
    <source>
        <dbReference type="ARBA" id="ARBA00023303"/>
    </source>
</evidence>
<evidence type="ECO:0000256" key="10">
    <source>
        <dbReference type="ARBA" id="ARBA00022989"/>
    </source>
</evidence>
<dbReference type="GO" id="GO:0005891">
    <property type="term" value="C:voltage-gated calcium channel complex"/>
    <property type="evidence" value="ECO:0007669"/>
    <property type="project" value="TreeGrafter"/>
</dbReference>
<feature type="signal peptide" evidence="17">
    <location>
        <begin position="1"/>
        <end position="24"/>
    </location>
</feature>
<comment type="subcellular location">
    <subcellularLocation>
        <location evidence="1">Membrane</location>
        <topology evidence="1">Single-pass type I membrane protein</topology>
    </subcellularLocation>
</comment>
<feature type="domain" description="VWFA" evidence="18">
    <location>
        <begin position="300"/>
        <end position="492"/>
    </location>
</feature>
<evidence type="ECO:0000256" key="12">
    <source>
        <dbReference type="ARBA" id="ARBA00023136"/>
    </source>
</evidence>
<keyword evidence="9" id="KW-0851">Voltage-gated channel</keyword>
<evidence type="ECO:0000256" key="14">
    <source>
        <dbReference type="ARBA" id="ARBA00023180"/>
    </source>
</evidence>
<keyword evidence="12" id="KW-0472">Membrane</keyword>
<reference evidence="19" key="2">
    <citation type="journal article" date="2023" name="BMC Genomics">
        <title>Pest status, molecular evolution, and epigenetic factors derived from the genome assembly of Frankliniella fusca, a thysanopteran phytovirus vector.</title>
        <authorList>
            <person name="Catto M.A."/>
            <person name="Labadie P.E."/>
            <person name="Jacobson A.L."/>
            <person name="Kennedy G.G."/>
            <person name="Srinivasan R."/>
            <person name="Hunt B.G."/>
        </authorList>
    </citation>
    <scope>NUCLEOTIDE SEQUENCE</scope>
    <source>
        <strain evidence="19">PL_HMW_Pooled</strain>
    </source>
</reference>
<protein>
    <submittedName>
        <fullName evidence="19">Voltage-dependent calcium channel subunit alpha-2/delta-4</fullName>
    </submittedName>
</protein>
<keyword evidence="3" id="KW-0109">Calcium transport</keyword>
<evidence type="ECO:0000313" key="19">
    <source>
        <dbReference type="EMBL" id="KAK3928541.1"/>
    </source>
</evidence>
<dbReference type="Gene3D" id="3.30.450.20">
    <property type="entry name" value="PAS domain"/>
    <property type="match status" value="1"/>
</dbReference>